<sequence length="208" mass="24563">MCSNEEYIKHINNINKKKIYNPNLNFTTNAKNIAKSMSIIGSLNLLIYIIFLFILQLYMSKNTGLFEGFRWYHHLIWISIILIQVIYVLYLIIFPKNVNSFVDATLYDIFTADVIDNRGSFKINRLFILIKNLFKAILLEPFIEYLFLILLVLIPWPFFKNISYLSRLNIILMKVGIFNIIISFVCLDYDNIYKYGAYRVNTTLDVPK</sequence>
<feature type="transmembrane region" description="Helical" evidence="1">
    <location>
        <begin position="71"/>
        <end position="93"/>
    </location>
</feature>
<organism evidence="2">
    <name type="scientific">viral metagenome</name>
    <dbReference type="NCBI Taxonomy" id="1070528"/>
    <lineage>
        <taxon>unclassified sequences</taxon>
        <taxon>metagenomes</taxon>
        <taxon>organismal metagenomes</taxon>
    </lineage>
</organism>
<feature type="transmembrane region" description="Helical" evidence="1">
    <location>
        <begin position="39"/>
        <end position="59"/>
    </location>
</feature>
<keyword evidence="1" id="KW-0812">Transmembrane</keyword>
<feature type="transmembrane region" description="Helical" evidence="1">
    <location>
        <begin position="133"/>
        <end position="158"/>
    </location>
</feature>
<dbReference type="AlphaFoldDB" id="A0A6C0CYR0"/>
<keyword evidence="1" id="KW-0472">Membrane</keyword>
<evidence type="ECO:0000256" key="1">
    <source>
        <dbReference type="SAM" id="Phobius"/>
    </source>
</evidence>
<feature type="transmembrane region" description="Helical" evidence="1">
    <location>
        <begin position="170"/>
        <end position="189"/>
    </location>
</feature>
<proteinExistence type="predicted"/>
<dbReference type="EMBL" id="MN739510">
    <property type="protein sequence ID" value="QHT09373.1"/>
    <property type="molecule type" value="Genomic_DNA"/>
</dbReference>
<evidence type="ECO:0000313" key="2">
    <source>
        <dbReference type="EMBL" id="QHT09373.1"/>
    </source>
</evidence>
<accession>A0A6C0CYR0</accession>
<name>A0A6C0CYR0_9ZZZZ</name>
<protein>
    <submittedName>
        <fullName evidence="2">Uncharacterized protein</fullName>
    </submittedName>
</protein>
<keyword evidence="1" id="KW-1133">Transmembrane helix</keyword>
<reference evidence="2" key="1">
    <citation type="journal article" date="2020" name="Nature">
        <title>Giant virus diversity and host interactions through global metagenomics.</title>
        <authorList>
            <person name="Schulz F."/>
            <person name="Roux S."/>
            <person name="Paez-Espino D."/>
            <person name="Jungbluth S."/>
            <person name="Walsh D.A."/>
            <person name="Denef V.J."/>
            <person name="McMahon K.D."/>
            <person name="Konstantinidis K.T."/>
            <person name="Eloe-Fadrosh E.A."/>
            <person name="Kyrpides N.C."/>
            <person name="Woyke T."/>
        </authorList>
    </citation>
    <scope>NUCLEOTIDE SEQUENCE</scope>
    <source>
        <strain evidence="2">GVMAG-M-3300023110-24</strain>
    </source>
</reference>